<dbReference type="Proteomes" id="UP001490365">
    <property type="component" value="Unassembled WGS sequence"/>
</dbReference>
<dbReference type="RefSeq" id="WP_351962842.1">
    <property type="nucleotide sequence ID" value="NZ_JBEOZM010000071.1"/>
</dbReference>
<dbReference type="EMBL" id="JBEOZM010000071">
    <property type="protein sequence ID" value="MER6274645.1"/>
    <property type="molecule type" value="Genomic_DNA"/>
</dbReference>
<keyword evidence="4" id="KW-1185">Reference proteome</keyword>
<organism evidence="3 4">
    <name type="scientific">Streptomyces sp. 900105755</name>
    <dbReference type="NCBI Taxonomy" id="3154389"/>
    <lineage>
        <taxon>Bacteria</taxon>
        <taxon>Bacillati</taxon>
        <taxon>Actinomycetota</taxon>
        <taxon>Actinomycetes</taxon>
        <taxon>Kitasatosporales</taxon>
        <taxon>Streptomycetaceae</taxon>
        <taxon>Streptomyces</taxon>
    </lineage>
</organism>
<accession>A0ABV1TXA8</accession>
<evidence type="ECO:0000313" key="4">
    <source>
        <dbReference type="Proteomes" id="UP001490365"/>
    </source>
</evidence>
<dbReference type="Gene3D" id="3.40.50.720">
    <property type="entry name" value="NAD(P)-binding Rossmann-like Domain"/>
    <property type="match status" value="1"/>
</dbReference>
<dbReference type="Pfam" id="PF00106">
    <property type="entry name" value="adh_short"/>
    <property type="match status" value="1"/>
</dbReference>
<dbReference type="PANTHER" id="PTHR43976:SF16">
    <property type="entry name" value="SHORT-CHAIN DEHYDROGENASE_REDUCTASE FAMILY PROTEIN"/>
    <property type="match status" value="1"/>
</dbReference>
<evidence type="ECO:0000256" key="1">
    <source>
        <dbReference type="ARBA" id="ARBA00006484"/>
    </source>
</evidence>
<dbReference type="PANTHER" id="PTHR43976">
    <property type="entry name" value="SHORT CHAIN DEHYDROGENASE"/>
    <property type="match status" value="1"/>
</dbReference>
<dbReference type="NCBIfam" id="NF005065">
    <property type="entry name" value="PRK06482.1"/>
    <property type="match status" value="1"/>
</dbReference>
<dbReference type="SUPFAM" id="SSF51735">
    <property type="entry name" value="NAD(P)-binding Rossmann-fold domains"/>
    <property type="match status" value="1"/>
</dbReference>
<evidence type="ECO:0000313" key="3">
    <source>
        <dbReference type="EMBL" id="MER6274645.1"/>
    </source>
</evidence>
<comment type="similarity">
    <text evidence="1">Belongs to the short-chain dehydrogenases/reductases (SDR) family.</text>
</comment>
<dbReference type="PRINTS" id="PR00081">
    <property type="entry name" value="GDHRDH"/>
</dbReference>
<gene>
    <name evidence="3" type="ORF">ABT211_46680</name>
</gene>
<dbReference type="InterPro" id="IPR051911">
    <property type="entry name" value="SDR_oxidoreductase"/>
</dbReference>
<name>A0ABV1TXA8_9ACTN</name>
<sequence length="278" mass="29042">MASKTWFVTGASAGIGRVVTEQLLERGDRVAATARRPEGLSALADRFGDRLWTAALDVTDTKALNDTVERAFAELGRIDVIYSNAGRGSVGAAEEMTLASIDEQIALNMTAPIHLLRAVLPHLRAQGGGRFIQMSTMGAHITTPGASMYHASKWGVEGFFESVIAEVEPFGVGITMVEPGIIRTTFGANLDLAPGMPEYADGPAGQIRAYLASVDNVTAQAPGDPAKVAAAIIASADATPAPRRLALGSDAYNAMRAALSGRIAELDAGKETAASIDF</sequence>
<dbReference type="InterPro" id="IPR036291">
    <property type="entry name" value="NAD(P)-bd_dom_sf"/>
</dbReference>
<proteinExistence type="inferred from homology"/>
<protein>
    <submittedName>
        <fullName evidence="3">SDR family oxidoreductase</fullName>
    </submittedName>
</protein>
<keyword evidence="2" id="KW-0560">Oxidoreductase</keyword>
<reference evidence="3 4" key="1">
    <citation type="submission" date="2024-06" db="EMBL/GenBank/DDBJ databases">
        <title>The Natural Products Discovery Center: Release of the First 8490 Sequenced Strains for Exploring Actinobacteria Biosynthetic Diversity.</title>
        <authorList>
            <person name="Kalkreuter E."/>
            <person name="Kautsar S.A."/>
            <person name="Yang D."/>
            <person name="Bader C.D."/>
            <person name="Teijaro C.N."/>
            <person name="Fluegel L."/>
            <person name="Davis C.M."/>
            <person name="Simpson J.R."/>
            <person name="Lauterbach L."/>
            <person name="Steele A.D."/>
            <person name="Gui C."/>
            <person name="Meng S."/>
            <person name="Li G."/>
            <person name="Viehrig K."/>
            <person name="Ye F."/>
            <person name="Su P."/>
            <person name="Kiefer A.F."/>
            <person name="Nichols A."/>
            <person name="Cepeda A.J."/>
            <person name="Yan W."/>
            <person name="Fan B."/>
            <person name="Jiang Y."/>
            <person name="Adhikari A."/>
            <person name="Zheng C.-J."/>
            <person name="Schuster L."/>
            <person name="Cowan T.M."/>
            <person name="Smanski M.J."/>
            <person name="Chevrette M.G."/>
            <person name="De Carvalho L.P.S."/>
            <person name="Shen B."/>
        </authorList>
    </citation>
    <scope>NUCLEOTIDE SEQUENCE [LARGE SCALE GENOMIC DNA]</scope>
    <source>
        <strain evidence="3 4">NPDC001694</strain>
    </source>
</reference>
<evidence type="ECO:0000256" key="2">
    <source>
        <dbReference type="ARBA" id="ARBA00023002"/>
    </source>
</evidence>
<comment type="caution">
    <text evidence="3">The sequence shown here is derived from an EMBL/GenBank/DDBJ whole genome shotgun (WGS) entry which is preliminary data.</text>
</comment>
<dbReference type="InterPro" id="IPR002347">
    <property type="entry name" value="SDR_fam"/>
</dbReference>